<evidence type="ECO:0000256" key="6">
    <source>
        <dbReference type="ARBA" id="ARBA00023136"/>
    </source>
</evidence>
<name>A0A4S4KAI6_9APHY</name>
<evidence type="ECO:0008006" key="11">
    <source>
        <dbReference type="Google" id="ProtNLM"/>
    </source>
</evidence>
<dbReference type="Proteomes" id="UP000309038">
    <property type="component" value="Unassembled WGS sequence"/>
</dbReference>
<organism evidence="9 10">
    <name type="scientific">Hermanssonia centrifuga</name>
    <dbReference type="NCBI Taxonomy" id="98765"/>
    <lineage>
        <taxon>Eukaryota</taxon>
        <taxon>Fungi</taxon>
        <taxon>Dikarya</taxon>
        <taxon>Basidiomycota</taxon>
        <taxon>Agaricomycotina</taxon>
        <taxon>Agaricomycetes</taxon>
        <taxon>Polyporales</taxon>
        <taxon>Meruliaceae</taxon>
        <taxon>Hermanssonia</taxon>
    </lineage>
</organism>
<keyword evidence="6 8" id="KW-0472">Membrane</keyword>
<dbReference type="InterPro" id="IPR014743">
    <property type="entry name" value="Cl-channel_core"/>
</dbReference>
<dbReference type="SUPFAM" id="SSF81340">
    <property type="entry name" value="Clc chloride channel"/>
    <property type="match status" value="1"/>
</dbReference>
<dbReference type="Gene3D" id="1.10.3080.10">
    <property type="entry name" value="Clc chloride channel"/>
    <property type="match status" value="1"/>
</dbReference>
<evidence type="ECO:0000256" key="3">
    <source>
        <dbReference type="ARBA" id="ARBA00022692"/>
    </source>
</evidence>
<gene>
    <name evidence="9" type="ORF">EW026_g6586</name>
</gene>
<dbReference type="GO" id="GO:0005247">
    <property type="term" value="F:voltage-gated chloride channel activity"/>
    <property type="evidence" value="ECO:0007669"/>
    <property type="project" value="TreeGrafter"/>
</dbReference>
<keyword evidence="5" id="KW-0406">Ion transport</keyword>
<keyword evidence="10" id="KW-1185">Reference proteome</keyword>
<dbReference type="PRINTS" id="PR00762">
    <property type="entry name" value="CLCHANNEL"/>
</dbReference>
<feature type="transmembrane region" description="Helical" evidence="8">
    <location>
        <begin position="38"/>
        <end position="56"/>
    </location>
</feature>
<dbReference type="GO" id="GO:0005769">
    <property type="term" value="C:early endosome"/>
    <property type="evidence" value="ECO:0007669"/>
    <property type="project" value="TreeGrafter"/>
</dbReference>
<reference evidence="9 10" key="1">
    <citation type="submission" date="2019-02" db="EMBL/GenBank/DDBJ databases">
        <title>Genome sequencing of the rare red list fungi Phlebia centrifuga.</title>
        <authorList>
            <person name="Buettner E."/>
            <person name="Kellner H."/>
        </authorList>
    </citation>
    <scope>NUCLEOTIDE SEQUENCE [LARGE SCALE GENOMIC DNA]</scope>
    <source>
        <strain evidence="9 10">DSM 108282</strain>
    </source>
</reference>
<dbReference type="GO" id="GO:0005794">
    <property type="term" value="C:Golgi apparatus"/>
    <property type="evidence" value="ECO:0007669"/>
    <property type="project" value="TreeGrafter"/>
</dbReference>
<dbReference type="PANTHER" id="PTHR45711">
    <property type="entry name" value="CHLORIDE CHANNEL PROTEIN"/>
    <property type="match status" value="1"/>
</dbReference>
<dbReference type="AlphaFoldDB" id="A0A4S4KAI6"/>
<dbReference type="EMBL" id="SGPJ01000370">
    <property type="protein sequence ID" value="THG94988.1"/>
    <property type="molecule type" value="Genomic_DNA"/>
</dbReference>
<evidence type="ECO:0000313" key="9">
    <source>
        <dbReference type="EMBL" id="THG94988.1"/>
    </source>
</evidence>
<evidence type="ECO:0000256" key="2">
    <source>
        <dbReference type="ARBA" id="ARBA00022448"/>
    </source>
</evidence>
<protein>
    <recommendedName>
        <fullName evidence="11">Chloride channel protein</fullName>
    </recommendedName>
</protein>
<dbReference type="SUPFAM" id="SSF54631">
    <property type="entry name" value="CBS-domain pair"/>
    <property type="match status" value="1"/>
</dbReference>
<comment type="caution">
    <text evidence="9">The sequence shown here is derived from an EMBL/GenBank/DDBJ whole genome shotgun (WGS) entry which is preliminary data.</text>
</comment>
<dbReference type="PANTHER" id="PTHR45711:SF6">
    <property type="entry name" value="CHLORIDE CHANNEL PROTEIN"/>
    <property type="match status" value="1"/>
</dbReference>
<keyword evidence="7" id="KW-0868">Chloride</keyword>
<evidence type="ECO:0000256" key="4">
    <source>
        <dbReference type="ARBA" id="ARBA00022989"/>
    </source>
</evidence>
<dbReference type="GO" id="GO:0005886">
    <property type="term" value="C:plasma membrane"/>
    <property type="evidence" value="ECO:0007669"/>
    <property type="project" value="TreeGrafter"/>
</dbReference>
<feature type="transmembrane region" description="Helical" evidence="8">
    <location>
        <begin position="7"/>
        <end position="32"/>
    </location>
</feature>
<evidence type="ECO:0000256" key="1">
    <source>
        <dbReference type="ARBA" id="ARBA00004141"/>
    </source>
</evidence>
<keyword evidence="4 8" id="KW-1133">Transmembrane helix</keyword>
<evidence type="ECO:0000313" key="10">
    <source>
        <dbReference type="Proteomes" id="UP000309038"/>
    </source>
</evidence>
<accession>A0A4S4KAI6</accession>
<dbReference type="Pfam" id="PF00654">
    <property type="entry name" value="Voltage_CLC"/>
    <property type="match status" value="1"/>
</dbReference>
<evidence type="ECO:0000256" key="8">
    <source>
        <dbReference type="SAM" id="Phobius"/>
    </source>
</evidence>
<evidence type="ECO:0000256" key="5">
    <source>
        <dbReference type="ARBA" id="ARBA00023065"/>
    </source>
</evidence>
<dbReference type="InterPro" id="IPR001807">
    <property type="entry name" value="ClC"/>
</dbReference>
<comment type="subcellular location">
    <subcellularLocation>
        <location evidence="1">Membrane</location>
        <topology evidence="1">Multi-pass membrane protein</topology>
    </subcellularLocation>
</comment>
<sequence length="209" mass="23184">MRCISPGFYAIVGASAMLGGVTRMTISLVVIVFELTGALSHVLPIMISVMVSKWVGDALGKDGIYAVWIAMRQYPWLPPGEYRDQGQTAAQIMKPVENVVVISDEQGLTLQELGAYLEEYGYHGYPVVRGEMLIGFVVRDKVRAYIEPLVAKETEENALRRCTFSQDVAAANPDMVNLSSLLEEAVLQLRKEVPLQLVVNMFQKMVCKI</sequence>
<dbReference type="InterPro" id="IPR046342">
    <property type="entry name" value="CBS_dom_sf"/>
</dbReference>
<keyword evidence="3 8" id="KW-0812">Transmembrane</keyword>
<keyword evidence="2" id="KW-0813">Transport</keyword>
<evidence type="ECO:0000256" key="7">
    <source>
        <dbReference type="ARBA" id="ARBA00023214"/>
    </source>
</evidence>
<proteinExistence type="predicted"/>